<evidence type="ECO:0000256" key="2">
    <source>
        <dbReference type="ARBA" id="ARBA00022771"/>
    </source>
</evidence>
<dbReference type="PROSITE" id="PS50016">
    <property type="entry name" value="ZF_PHD_2"/>
    <property type="match status" value="1"/>
</dbReference>
<dbReference type="EMBL" id="CAKOFQ010006930">
    <property type="protein sequence ID" value="CAH1983045.1"/>
    <property type="molecule type" value="Genomic_DNA"/>
</dbReference>
<dbReference type="SUPFAM" id="SSF57903">
    <property type="entry name" value="FYVE/PHD zinc finger"/>
    <property type="match status" value="1"/>
</dbReference>
<keyword evidence="7" id="KW-1185">Reference proteome</keyword>
<evidence type="ECO:0000259" key="5">
    <source>
        <dbReference type="PROSITE" id="PS50016"/>
    </source>
</evidence>
<proteinExistence type="predicted"/>
<keyword evidence="3" id="KW-0862">Zinc</keyword>
<protein>
    <recommendedName>
        <fullName evidence="5">PHD-type domain-containing protein</fullName>
    </recommendedName>
</protein>
<accession>A0A9P0KYT5</accession>
<dbReference type="SMART" id="SM00249">
    <property type="entry name" value="PHD"/>
    <property type="match status" value="1"/>
</dbReference>
<keyword evidence="2 4" id="KW-0863">Zinc-finger</keyword>
<dbReference type="Gene3D" id="3.30.40.10">
    <property type="entry name" value="Zinc/RING finger domain, C3HC4 (zinc finger)"/>
    <property type="match status" value="1"/>
</dbReference>
<dbReference type="AlphaFoldDB" id="A0A9P0KYT5"/>
<dbReference type="Proteomes" id="UP001152888">
    <property type="component" value="Unassembled WGS sequence"/>
</dbReference>
<keyword evidence="1" id="KW-0479">Metal-binding</keyword>
<evidence type="ECO:0000313" key="7">
    <source>
        <dbReference type="Proteomes" id="UP001152888"/>
    </source>
</evidence>
<sequence length="467" mass="52785">MPAGTDVALSRGDKICEICGDEIRKSGGITCDAENCSISLHTKCFENIAKLFFTERKNWRCKGCTTKCKSTPNTPATDVIVLRHEVECLNREKELLVNLNSELKYNNELLKEKLSFTSSESSSYAAKTRGPFLNQANTGTVSCSTAKKSQNQHILPSAGIIVKSNNNSISNTDVLNDIKNNINPKDLQLCLSGIKKIRNGVVICCDDDKSLGKLKEHVSSKLGRKYEVSNTKLYNPRIMVKNIQIPENSSVADIIDNISSINDLQDLQNREIKFVTKLNYPNATHLVLEVSPELQARNNELAEMISDIKAFIKKLEFWEQTGHIPVLSKKISQSPLEPYDNTLNEEFPYDFINLLPNRKGAPKNINLPPLYESPLPVNDKKKKSMEELLQFIPPVHHSFFKNLKTDTGRLLVTEEEEEGEGKQAREFPEIPQRRWLKAGSRNKSEDVRFQEQVAITLNKEWVVIMSH</sequence>
<dbReference type="OrthoDB" id="6769113at2759"/>
<comment type="caution">
    <text evidence="6">The sequence shown here is derived from an EMBL/GenBank/DDBJ whole genome shotgun (WGS) entry which is preliminary data.</text>
</comment>
<dbReference type="InterPro" id="IPR001965">
    <property type="entry name" value="Znf_PHD"/>
</dbReference>
<dbReference type="InterPro" id="IPR011011">
    <property type="entry name" value="Znf_FYVE_PHD"/>
</dbReference>
<evidence type="ECO:0000256" key="4">
    <source>
        <dbReference type="PROSITE-ProRule" id="PRU00146"/>
    </source>
</evidence>
<evidence type="ECO:0000256" key="3">
    <source>
        <dbReference type="ARBA" id="ARBA00022833"/>
    </source>
</evidence>
<reference evidence="6" key="1">
    <citation type="submission" date="2022-03" db="EMBL/GenBank/DDBJ databases">
        <authorList>
            <person name="Sayadi A."/>
        </authorList>
    </citation>
    <scope>NUCLEOTIDE SEQUENCE</scope>
</reference>
<dbReference type="PROSITE" id="PS01359">
    <property type="entry name" value="ZF_PHD_1"/>
    <property type="match status" value="1"/>
</dbReference>
<dbReference type="InterPro" id="IPR013083">
    <property type="entry name" value="Znf_RING/FYVE/PHD"/>
</dbReference>
<dbReference type="InterPro" id="IPR019786">
    <property type="entry name" value="Zinc_finger_PHD-type_CS"/>
</dbReference>
<gene>
    <name evidence="6" type="ORF">ACAOBT_LOCUS15343</name>
</gene>
<evidence type="ECO:0000313" key="6">
    <source>
        <dbReference type="EMBL" id="CAH1983045.1"/>
    </source>
</evidence>
<dbReference type="GO" id="GO:0008270">
    <property type="term" value="F:zinc ion binding"/>
    <property type="evidence" value="ECO:0007669"/>
    <property type="project" value="UniProtKB-KW"/>
</dbReference>
<name>A0A9P0KYT5_ACAOB</name>
<evidence type="ECO:0000256" key="1">
    <source>
        <dbReference type="ARBA" id="ARBA00022723"/>
    </source>
</evidence>
<dbReference type="InterPro" id="IPR019787">
    <property type="entry name" value="Znf_PHD-finger"/>
</dbReference>
<feature type="domain" description="PHD-type" evidence="5">
    <location>
        <begin position="13"/>
        <end position="67"/>
    </location>
</feature>
<organism evidence="6 7">
    <name type="scientific">Acanthoscelides obtectus</name>
    <name type="common">Bean weevil</name>
    <name type="synonym">Bruchus obtectus</name>
    <dbReference type="NCBI Taxonomy" id="200917"/>
    <lineage>
        <taxon>Eukaryota</taxon>
        <taxon>Metazoa</taxon>
        <taxon>Ecdysozoa</taxon>
        <taxon>Arthropoda</taxon>
        <taxon>Hexapoda</taxon>
        <taxon>Insecta</taxon>
        <taxon>Pterygota</taxon>
        <taxon>Neoptera</taxon>
        <taxon>Endopterygota</taxon>
        <taxon>Coleoptera</taxon>
        <taxon>Polyphaga</taxon>
        <taxon>Cucujiformia</taxon>
        <taxon>Chrysomeloidea</taxon>
        <taxon>Chrysomelidae</taxon>
        <taxon>Bruchinae</taxon>
        <taxon>Bruchini</taxon>
        <taxon>Acanthoscelides</taxon>
    </lineage>
</organism>